<protein>
    <submittedName>
        <fullName evidence="1">Uncharacterized protein</fullName>
    </submittedName>
</protein>
<dbReference type="RefSeq" id="WP_343949072.1">
    <property type="nucleotide sequence ID" value="NZ_BAAAHQ010000007.1"/>
</dbReference>
<name>A0ABP3ZED3_9ACTN</name>
<reference evidence="2" key="1">
    <citation type="journal article" date="2019" name="Int. J. Syst. Evol. Microbiol.">
        <title>The Global Catalogue of Microorganisms (GCM) 10K type strain sequencing project: providing services to taxonomists for standard genome sequencing and annotation.</title>
        <authorList>
            <consortium name="The Broad Institute Genomics Platform"/>
            <consortium name="The Broad Institute Genome Sequencing Center for Infectious Disease"/>
            <person name="Wu L."/>
            <person name="Ma J."/>
        </authorList>
    </citation>
    <scope>NUCLEOTIDE SEQUENCE [LARGE SCALE GENOMIC DNA]</scope>
    <source>
        <strain evidence="2">JCM 11136</strain>
    </source>
</reference>
<sequence length="80" mass="8780">MALRFYGKDTQSQSGSCASVHLDDSDGSLVIVGTSEDDPDVLDTIRQVAHIEDYERAIRVPKTVKKALWEACGGHDPDFD</sequence>
<organism evidence="1 2">
    <name type="scientific">Nonomuraea longicatena</name>
    <dbReference type="NCBI Taxonomy" id="83682"/>
    <lineage>
        <taxon>Bacteria</taxon>
        <taxon>Bacillati</taxon>
        <taxon>Actinomycetota</taxon>
        <taxon>Actinomycetes</taxon>
        <taxon>Streptosporangiales</taxon>
        <taxon>Streptosporangiaceae</taxon>
        <taxon>Nonomuraea</taxon>
    </lineage>
</organism>
<evidence type="ECO:0000313" key="2">
    <source>
        <dbReference type="Proteomes" id="UP001501578"/>
    </source>
</evidence>
<accession>A0ABP3ZED3</accession>
<dbReference type="Proteomes" id="UP001501578">
    <property type="component" value="Unassembled WGS sequence"/>
</dbReference>
<comment type="caution">
    <text evidence="1">The sequence shown here is derived from an EMBL/GenBank/DDBJ whole genome shotgun (WGS) entry which is preliminary data.</text>
</comment>
<keyword evidence="2" id="KW-1185">Reference proteome</keyword>
<dbReference type="EMBL" id="BAAAHQ010000007">
    <property type="protein sequence ID" value="GAA0918815.1"/>
    <property type="molecule type" value="Genomic_DNA"/>
</dbReference>
<proteinExistence type="predicted"/>
<evidence type="ECO:0000313" key="1">
    <source>
        <dbReference type="EMBL" id="GAA0918815.1"/>
    </source>
</evidence>
<gene>
    <name evidence="1" type="ORF">GCM10009560_16030</name>
</gene>